<feature type="domain" description="FAS1-like dehydratase" evidence="2">
    <location>
        <begin position="22"/>
        <end position="154"/>
    </location>
</feature>
<reference evidence="3 4" key="1">
    <citation type="submission" date="2019-11" db="EMBL/GenBank/DDBJ databases">
        <authorList>
            <person name="Holert J."/>
        </authorList>
    </citation>
    <scope>NUCLEOTIDE SEQUENCE [LARGE SCALE GENOMIC DNA]</scope>
    <source>
        <strain evidence="3">BC8_1</strain>
    </source>
</reference>
<dbReference type="Gene3D" id="3.10.129.10">
    <property type="entry name" value="Hotdog Thioesterase"/>
    <property type="match status" value="1"/>
</dbReference>
<accession>A0A5S9RBS8</accession>
<dbReference type="SUPFAM" id="SSF54637">
    <property type="entry name" value="Thioesterase/thiol ester dehydrase-isomerase"/>
    <property type="match status" value="1"/>
</dbReference>
<dbReference type="InterPro" id="IPR039569">
    <property type="entry name" value="FAS1-like_DH_region"/>
</dbReference>
<protein>
    <recommendedName>
        <fullName evidence="5">DNA-binding protein</fullName>
    </recommendedName>
</protein>
<evidence type="ECO:0000259" key="2">
    <source>
        <dbReference type="Pfam" id="PF13452"/>
    </source>
</evidence>
<dbReference type="OrthoDB" id="4275032at2"/>
<evidence type="ECO:0008006" key="5">
    <source>
        <dbReference type="Google" id="ProtNLM"/>
    </source>
</evidence>
<dbReference type="InterPro" id="IPR029069">
    <property type="entry name" value="HotDog_dom_sf"/>
</dbReference>
<evidence type="ECO:0000259" key="1">
    <source>
        <dbReference type="Pfam" id="PF01796"/>
    </source>
</evidence>
<dbReference type="PANTHER" id="PTHR42993">
    <property type="entry name" value="MAOC-LIKE DEHYDRATASE DOMAIN-CONTAINING PROTEIN"/>
    <property type="match status" value="1"/>
</dbReference>
<dbReference type="EMBL" id="CACSIP010000075">
    <property type="protein sequence ID" value="CAA0137564.1"/>
    <property type="molecule type" value="Genomic_DNA"/>
</dbReference>
<dbReference type="AlphaFoldDB" id="A0A5S9RBS8"/>
<evidence type="ECO:0000313" key="3">
    <source>
        <dbReference type="EMBL" id="CAA0137564.1"/>
    </source>
</evidence>
<keyword evidence="4" id="KW-1185">Reference proteome</keyword>
<dbReference type="SUPFAM" id="SSF50249">
    <property type="entry name" value="Nucleic acid-binding proteins"/>
    <property type="match status" value="1"/>
</dbReference>
<name>A0A5S9RBS8_MYCVN</name>
<dbReference type="Pfam" id="PF13452">
    <property type="entry name" value="FAS1_DH_region"/>
    <property type="match status" value="1"/>
</dbReference>
<dbReference type="InterPro" id="IPR002878">
    <property type="entry name" value="ChsH2_C"/>
</dbReference>
<dbReference type="InterPro" id="IPR012340">
    <property type="entry name" value="NA-bd_OB-fold"/>
</dbReference>
<sequence length="320" mass="35344">MTTIEQVLEKIRSDGPGQPVPGRDPVNQPMINNWVEALDYQNPIYVDEDAARAAGHPGIVAPPAMAQVWTMVGLKGVPADDDAWYRAIDAMITAGYTGLVATNCEQVYHRYVRPGEHVTKTTELGAPIGPKKTALGEGYFLNQHITWRVGDEVVTEMDLRVLRFKPRDEDAADAASTATVPDDLDASVLMRPAVSRDTRFFWDGVARHELRIQRRADGTLQQPPVPAIWSDKSEPTDYVVSSGRGSIYTFTVHHAPKVRGRSLPFVIAVVELEEGVRMVGELRNVDPSSVRIGMPVHATYIDFPADDSGPAWTLYAWELS</sequence>
<dbReference type="PANTHER" id="PTHR42993:SF1">
    <property type="entry name" value="MAOC-LIKE DEHYDRATASE DOMAIN-CONTAINING PROTEIN"/>
    <property type="match status" value="1"/>
</dbReference>
<gene>
    <name evidence="3" type="ORF">AELLOGFF_02291</name>
</gene>
<dbReference type="Pfam" id="PF01796">
    <property type="entry name" value="OB_ChsH2_C"/>
    <property type="match status" value="1"/>
</dbReference>
<feature type="domain" description="ChsH2 C-terminal OB-fold" evidence="1">
    <location>
        <begin position="238"/>
        <end position="299"/>
    </location>
</feature>
<dbReference type="RefSeq" id="WP_159235375.1">
    <property type="nucleotide sequence ID" value="NZ_CACSIP010000075.1"/>
</dbReference>
<dbReference type="Proteomes" id="UP000430146">
    <property type="component" value="Unassembled WGS sequence"/>
</dbReference>
<evidence type="ECO:0000313" key="4">
    <source>
        <dbReference type="Proteomes" id="UP000430146"/>
    </source>
</evidence>
<organism evidence="3 4">
    <name type="scientific">Mycolicibacterium vanbaalenii</name>
    <name type="common">Mycobacterium vanbaalenii</name>
    <dbReference type="NCBI Taxonomy" id="110539"/>
    <lineage>
        <taxon>Bacteria</taxon>
        <taxon>Bacillati</taxon>
        <taxon>Actinomycetota</taxon>
        <taxon>Actinomycetes</taxon>
        <taxon>Mycobacteriales</taxon>
        <taxon>Mycobacteriaceae</taxon>
        <taxon>Mycolicibacterium</taxon>
    </lineage>
</organism>
<proteinExistence type="predicted"/>